<sequence>MVRIASLCGAESIVFHAAFYLGDSPEKAYDTVKQYLGETLNQLKRESNRVWIRPETMGKP</sequence>
<accession>X1I6N3</accession>
<gene>
    <name evidence="1" type="ORF">S03H2_34117</name>
</gene>
<proteinExistence type="predicted"/>
<reference evidence="1" key="1">
    <citation type="journal article" date="2014" name="Front. Microbiol.">
        <title>High frequency of phylogenetically diverse reductive dehalogenase-homologous genes in deep subseafloor sedimentary metagenomes.</title>
        <authorList>
            <person name="Kawai M."/>
            <person name="Futagami T."/>
            <person name="Toyoda A."/>
            <person name="Takaki Y."/>
            <person name="Nishi S."/>
            <person name="Hori S."/>
            <person name="Arai W."/>
            <person name="Tsubouchi T."/>
            <person name="Morono Y."/>
            <person name="Uchiyama I."/>
            <person name="Ito T."/>
            <person name="Fujiyama A."/>
            <person name="Inagaki F."/>
            <person name="Takami H."/>
        </authorList>
    </citation>
    <scope>NUCLEOTIDE SEQUENCE</scope>
    <source>
        <strain evidence="1">Expedition CK06-06</strain>
    </source>
</reference>
<dbReference type="SUPFAM" id="SSF51658">
    <property type="entry name" value="Xylose isomerase-like"/>
    <property type="match status" value="1"/>
</dbReference>
<dbReference type="AlphaFoldDB" id="X1I6N3"/>
<comment type="caution">
    <text evidence="1">The sequence shown here is derived from an EMBL/GenBank/DDBJ whole genome shotgun (WGS) entry which is preliminary data.</text>
</comment>
<organism evidence="1">
    <name type="scientific">marine sediment metagenome</name>
    <dbReference type="NCBI Taxonomy" id="412755"/>
    <lineage>
        <taxon>unclassified sequences</taxon>
        <taxon>metagenomes</taxon>
        <taxon>ecological metagenomes</taxon>
    </lineage>
</organism>
<feature type="non-terminal residue" evidence="1">
    <location>
        <position position="60"/>
    </location>
</feature>
<protein>
    <recommendedName>
        <fullName evidence="2">Xylose isomerase-like TIM barrel domain-containing protein</fullName>
    </recommendedName>
</protein>
<dbReference type="InterPro" id="IPR036237">
    <property type="entry name" value="Xyl_isomerase-like_sf"/>
</dbReference>
<name>X1I6N3_9ZZZZ</name>
<dbReference type="Gene3D" id="3.20.20.150">
    <property type="entry name" value="Divalent-metal-dependent TIM barrel enzymes"/>
    <property type="match status" value="1"/>
</dbReference>
<evidence type="ECO:0000313" key="1">
    <source>
        <dbReference type="EMBL" id="GAH53228.1"/>
    </source>
</evidence>
<evidence type="ECO:0008006" key="2">
    <source>
        <dbReference type="Google" id="ProtNLM"/>
    </source>
</evidence>
<dbReference type="EMBL" id="BARU01020801">
    <property type="protein sequence ID" value="GAH53228.1"/>
    <property type="molecule type" value="Genomic_DNA"/>
</dbReference>